<keyword evidence="1" id="KW-0812">Transmembrane</keyword>
<keyword evidence="1" id="KW-1133">Transmembrane helix</keyword>
<reference evidence="3" key="1">
    <citation type="submission" date="2018-01" db="EMBL/GenBank/DDBJ databases">
        <title>An insight into the sialome of Amazonian anophelines.</title>
        <authorList>
            <person name="Ribeiro J.M."/>
            <person name="Scarpassa V."/>
            <person name="Calvo E."/>
        </authorList>
    </citation>
    <scope>NUCLEOTIDE SEQUENCE</scope>
</reference>
<keyword evidence="2" id="KW-0732">Signal</keyword>
<organism evidence="3">
    <name type="scientific">Anopheles darlingi</name>
    <name type="common">Mosquito</name>
    <dbReference type="NCBI Taxonomy" id="43151"/>
    <lineage>
        <taxon>Eukaryota</taxon>
        <taxon>Metazoa</taxon>
        <taxon>Ecdysozoa</taxon>
        <taxon>Arthropoda</taxon>
        <taxon>Hexapoda</taxon>
        <taxon>Insecta</taxon>
        <taxon>Pterygota</taxon>
        <taxon>Neoptera</taxon>
        <taxon>Endopterygota</taxon>
        <taxon>Diptera</taxon>
        <taxon>Nematocera</taxon>
        <taxon>Culicoidea</taxon>
        <taxon>Culicidae</taxon>
        <taxon>Anophelinae</taxon>
        <taxon>Anopheles</taxon>
    </lineage>
</organism>
<proteinExistence type="predicted"/>
<dbReference type="EMBL" id="GGFL01014933">
    <property type="protein sequence ID" value="MBW79111.1"/>
    <property type="molecule type" value="Transcribed_RNA"/>
</dbReference>
<keyword evidence="1" id="KW-0472">Membrane</keyword>
<accession>A0A2M4DNK6</accession>
<feature type="transmembrane region" description="Helical" evidence="1">
    <location>
        <begin position="38"/>
        <end position="56"/>
    </location>
</feature>
<evidence type="ECO:0000256" key="1">
    <source>
        <dbReference type="SAM" id="Phobius"/>
    </source>
</evidence>
<feature type="signal peptide" evidence="2">
    <location>
        <begin position="1"/>
        <end position="28"/>
    </location>
</feature>
<name>A0A2M4DNK6_ANODA</name>
<protein>
    <recommendedName>
        <fullName evidence="4">Secreted protein</fullName>
    </recommendedName>
</protein>
<feature type="chain" id="PRO_5014818171" description="Secreted protein" evidence="2">
    <location>
        <begin position="29"/>
        <end position="67"/>
    </location>
</feature>
<evidence type="ECO:0000256" key="2">
    <source>
        <dbReference type="SAM" id="SignalP"/>
    </source>
</evidence>
<evidence type="ECO:0008006" key="4">
    <source>
        <dbReference type="Google" id="ProtNLM"/>
    </source>
</evidence>
<dbReference type="AlphaFoldDB" id="A0A2M4DNK6"/>
<evidence type="ECO:0000313" key="3">
    <source>
        <dbReference type="EMBL" id="MBW79111.1"/>
    </source>
</evidence>
<sequence>MVNLAVSTATLLFVLLFFRFMLWCTAHGAAPVSVDTLEARNGLFVIQLWAGPLFLLRAGRRRHTLFS</sequence>